<protein>
    <submittedName>
        <fullName evidence="1">Uncharacterized protein</fullName>
    </submittedName>
</protein>
<accession>A0A4R3LLL8</accession>
<dbReference type="AlphaFoldDB" id="A0A4R3LLL8"/>
<dbReference type="Proteomes" id="UP000294664">
    <property type="component" value="Unassembled WGS sequence"/>
</dbReference>
<feature type="non-terminal residue" evidence="1">
    <location>
        <position position="1"/>
    </location>
</feature>
<organism evidence="1 2">
    <name type="scientific">Aquabacter spiritensis</name>
    <dbReference type="NCBI Taxonomy" id="933073"/>
    <lineage>
        <taxon>Bacteria</taxon>
        <taxon>Pseudomonadati</taxon>
        <taxon>Pseudomonadota</taxon>
        <taxon>Alphaproteobacteria</taxon>
        <taxon>Hyphomicrobiales</taxon>
        <taxon>Xanthobacteraceae</taxon>
        <taxon>Aquabacter</taxon>
    </lineage>
</organism>
<reference evidence="1 2" key="1">
    <citation type="submission" date="2019-03" db="EMBL/GenBank/DDBJ databases">
        <title>Genomic Encyclopedia of Type Strains, Phase IV (KMG-IV): sequencing the most valuable type-strain genomes for metagenomic binning, comparative biology and taxonomic classification.</title>
        <authorList>
            <person name="Goeker M."/>
        </authorList>
    </citation>
    <scope>NUCLEOTIDE SEQUENCE [LARGE SCALE GENOMIC DNA]</scope>
    <source>
        <strain evidence="1 2">DSM 9035</strain>
    </source>
</reference>
<evidence type="ECO:0000313" key="1">
    <source>
        <dbReference type="EMBL" id="TCT00429.1"/>
    </source>
</evidence>
<sequence>RTNEDAATTMEWYSQRGDASENRIKDLKIGFVRRGNQHENARQSR</sequence>
<proteinExistence type="predicted"/>
<dbReference type="EMBL" id="SMAI01000027">
    <property type="protein sequence ID" value="TCT00429.1"/>
    <property type="molecule type" value="Genomic_DNA"/>
</dbReference>
<comment type="caution">
    <text evidence="1">The sequence shown here is derived from an EMBL/GenBank/DDBJ whole genome shotgun (WGS) entry which is preliminary data.</text>
</comment>
<name>A0A4R3LLL8_9HYPH</name>
<gene>
    <name evidence="1" type="ORF">EDC64_1271</name>
</gene>
<keyword evidence="2" id="KW-1185">Reference proteome</keyword>
<evidence type="ECO:0000313" key="2">
    <source>
        <dbReference type="Proteomes" id="UP000294664"/>
    </source>
</evidence>